<dbReference type="PANTHER" id="PTHR16276">
    <property type="entry name" value="PENTATRICOPEPTIDE REPEAT DOMAIN-CONTAINING PROTEIN 3"/>
    <property type="match status" value="1"/>
</dbReference>
<evidence type="ECO:0000256" key="2">
    <source>
        <dbReference type="ARBA" id="ARBA00022737"/>
    </source>
</evidence>
<comment type="subcellular location">
    <subcellularLocation>
        <location evidence="1">Mitochondrion</location>
    </subcellularLocation>
</comment>
<dbReference type="InterPro" id="IPR011990">
    <property type="entry name" value="TPR-like_helical_dom_sf"/>
</dbReference>
<evidence type="ECO:0000256" key="3">
    <source>
        <dbReference type="ARBA" id="ARBA00022946"/>
    </source>
</evidence>
<sequence length="714" mass="81598">MIGRIGLSRVLTRGLSSGEAAKLTIQPAIERSPTDLLNALSETVGPDTTAPHFAYIDDPITIPSTQSAKKTYFMAKEFGKRAARELATEWPTLFAFDRDQPRLPAFRPQHLADPFQVDPTEKSLLKMIKSREVQDSCVLYERLRSENVEVSEKVQLELFRLVAYYNSSNIPFSEWQEWAGIRNFGEESNGKWKTGGVADLLFETLQKTDETVSIMIAALCKFHDSQSVERAKELYKEHQTGKIHLEAFNGLIGASSFNAAKKLAAEMNSLKISPNISTFNALLFSAAKISKYEEKIKAFSEIIAEIRELDMEPALSCYYIIVKNLIDSKLLDKEKRGENEEQSYNKQLTLAVSWISEILNEIEGDIVFFKKRLKIRIFHIKIDFLQQNVISEPIFRSKFFKMYDFSHRFCQNQGISDENYKNLAPVTSQCHLFFVEAMGVLYRASNEKLAEQLRNIYESSQNSIKMPVFTVESTFYNRYLQLAIEQTPSLNRIQELYFSMVPRLVGVNNSLTSLVFRKISASSERNWPLLRRAIVDGITAGQLNGVLGEEMRKQLSNVQLHTLGTSEREQYTTLVQKLVAVWIEFSQFTEERMRRLQRKLSPSQISECALLLTRIGEQQKAYELLELLLDENASSGEEATVYPKGHARPWAMAELFEDALRKKDTYGAALCLEILSLTANRAKLEPLVNRMVEKCNVNQEQARILQGFVRLRPQ</sequence>
<dbReference type="FunCoup" id="E3NFG1">
    <property type="interactions" value="2213"/>
</dbReference>
<dbReference type="InParanoid" id="E3NFG1"/>
<evidence type="ECO:0000256" key="1">
    <source>
        <dbReference type="ARBA" id="ARBA00004173"/>
    </source>
</evidence>
<dbReference type="STRING" id="31234.E3NFG1"/>
<evidence type="ECO:0000313" key="5">
    <source>
        <dbReference type="EMBL" id="EFO96072.1"/>
    </source>
</evidence>
<dbReference type="PANTHER" id="PTHR16276:SF1">
    <property type="entry name" value="SMALL RIBOSOMAL SUBUNIT PROTEIN MS39"/>
    <property type="match status" value="1"/>
</dbReference>
<dbReference type="Proteomes" id="UP000008281">
    <property type="component" value="Unassembled WGS sequence"/>
</dbReference>
<dbReference type="GO" id="GO:0019843">
    <property type="term" value="F:rRNA binding"/>
    <property type="evidence" value="ECO:0007669"/>
    <property type="project" value="InterPro"/>
</dbReference>
<proteinExistence type="predicted"/>
<name>E3NFG1_CAERE</name>
<dbReference type="GO" id="GO:0032543">
    <property type="term" value="P:mitochondrial translation"/>
    <property type="evidence" value="ECO:0007669"/>
    <property type="project" value="InterPro"/>
</dbReference>
<dbReference type="eggNOG" id="KOG4422">
    <property type="taxonomic scope" value="Eukaryota"/>
</dbReference>
<dbReference type="InterPro" id="IPR055063">
    <property type="entry name" value="Rib_mS39_PPR"/>
</dbReference>
<reference evidence="5" key="1">
    <citation type="submission" date="2007-07" db="EMBL/GenBank/DDBJ databases">
        <title>PCAP assembly of the Caenorhabditis remanei genome.</title>
        <authorList>
            <consortium name="The Caenorhabditis remanei Sequencing Consortium"/>
            <person name="Wilson R.K."/>
        </authorList>
    </citation>
    <scope>NUCLEOTIDE SEQUENCE [LARGE SCALE GENOMIC DNA]</scope>
    <source>
        <strain evidence="5">PB4641</strain>
    </source>
</reference>
<keyword evidence="4" id="KW-0496">Mitochondrion</keyword>
<dbReference type="Pfam" id="PF22330">
    <property type="entry name" value="Rib_mS39_PPR"/>
    <property type="match status" value="1"/>
</dbReference>
<organism evidence="6">
    <name type="scientific">Caenorhabditis remanei</name>
    <name type="common">Caenorhabditis vulgaris</name>
    <dbReference type="NCBI Taxonomy" id="31234"/>
    <lineage>
        <taxon>Eukaryota</taxon>
        <taxon>Metazoa</taxon>
        <taxon>Ecdysozoa</taxon>
        <taxon>Nematoda</taxon>
        <taxon>Chromadorea</taxon>
        <taxon>Rhabditida</taxon>
        <taxon>Rhabditina</taxon>
        <taxon>Rhabditomorpha</taxon>
        <taxon>Rhabditoidea</taxon>
        <taxon>Rhabditidae</taxon>
        <taxon>Peloderinae</taxon>
        <taxon>Caenorhabditis</taxon>
    </lineage>
</organism>
<dbReference type="AlphaFoldDB" id="E3NFG1"/>
<dbReference type="OMA" id="FMHQEAQ"/>
<evidence type="ECO:0000313" key="6">
    <source>
        <dbReference type="Proteomes" id="UP000008281"/>
    </source>
</evidence>
<dbReference type="Gene3D" id="1.25.40.10">
    <property type="entry name" value="Tetratricopeptide repeat domain"/>
    <property type="match status" value="1"/>
</dbReference>
<evidence type="ECO:0000256" key="4">
    <source>
        <dbReference type="ARBA" id="ARBA00023128"/>
    </source>
</evidence>
<dbReference type="EMBL" id="DS268636">
    <property type="protein sequence ID" value="EFO96072.1"/>
    <property type="molecule type" value="Genomic_DNA"/>
</dbReference>
<dbReference type="OrthoDB" id="185373at2759"/>
<accession>E3NFG1</accession>
<dbReference type="GO" id="GO:0043024">
    <property type="term" value="F:ribosomal small subunit binding"/>
    <property type="evidence" value="ECO:0007669"/>
    <property type="project" value="InterPro"/>
</dbReference>
<dbReference type="InterPro" id="IPR037387">
    <property type="entry name" value="PTCD3"/>
</dbReference>
<dbReference type="HOGENOM" id="CLU_026264_1_0_1"/>
<keyword evidence="6" id="KW-1185">Reference proteome</keyword>
<dbReference type="GO" id="GO:0005739">
    <property type="term" value="C:mitochondrion"/>
    <property type="evidence" value="ECO:0007669"/>
    <property type="project" value="UniProtKB-SubCell"/>
</dbReference>
<keyword evidence="3" id="KW-0809">Transit peptide</keyword>
<keyword evidence="2" id="KW-0677">Repeat</keyword>
<protein>
    <submittedName>
        <fullName evidence="5">Uncharacterized protein</fullName>
    </submittedName>
</protein>
<gene>
    <name evidence="5" type="ORF">CRE_20028</name>
</gene>